<evidence type="ECO:0000313" key="1">
    <source>
        <dbReference type="EMBL" id="MCD7447551.1"/>
    </source>
</evidence>
<proteinExistence type="predicted"/>
<protein>
    <submittedName>
        <fullName evidence="1">Uncharacterized protein</fullName>
    </submittedName>
</protein>
<organism evidence="1 2">
    <name type="scientific">Datura stramonium</name>
    <name type="common">Jimsonweed</name>
    <name type="synonym">Common thornapple</name>
    <dbReference type="NCBI Taxonomy" id="4076"/>
    <lineage>
        <taxon>Eukaryota</taxon>
        <taxon>Viridiplantae</taxon>
        <taxon>Streptophyta</taxon>
        <taxon>Embryophyta</taxon>
        <taxon>Tracheophyta</taxon>
        <taxon>Spermatophyta</taxon>
        <taxon>Magnoliopsida</taxon>
        <taxon>eudicotyledons</taxon>
        <taxon>Gunneridae</taxon>
        <taxon>Pentapetalae</taxon>
        <taxon>asterids</taxon>
        <taxon>lamiids</taxon>
        <taxon>Solanales</taxon>
        <taxon>Solanaceae</taxon>
        <taxon>Solanoideae</taxon>
        <taxon>Datureae</taxon>
        <taxon>Datura</taxon>
    </lineage>
</organism>
<keyword evidence="2" id="KW-1185">Reference proteome</keyword>
<comment type="caution">
    <text evidence="1">The sequence shown here is derived from an EMBL/GenBank/DDBJ whole genome shotgun (WGS) entry which is preliminary data.</text>
</comment>
<dbReference type="Proteomes" id="UP000823775">
    <property type="component" value="Unassembled WGS sequence"/>
</dbReference>
<reference evidence="1 2" key="1">
    <citation type="journal article" date="2021" name="BMC Genomics">
        <title>Datura genome reveals duplications of psychoactive alkaloid biosynthetic genes and high mutation rate following tissue culture.</title>
        <authorList>
            <person name="Rajewski A."/>
            <person name="Carter-House D."/>
            <person name="Stajich J."/>
            <person name="Litt A."/>
        </authorList>
    </citation>
    <scope>NUCLEOTIDE SEQUENCE [LARGE SCALE GENOMIC DNA]</scope>
    <source>
        <strain evidence="1">AR-01</strain>
    </source>
</reference>
<name>A0ABS8RMQ8_DATST</name>
<sequence>VRYRDFTVLYCLKTTCSCMRLVTSLSVMVRICSQICTLIVGEDDTLFGAKGHMEDEELGYSKG</sequence>
<feature type="non-terminal residue" evidence="1">
    <location>
        <position position="1"/>
    </location>
</feature>
<evidence type="ECO:0000313" key="2">
    <source>
        <dbReference type="Proteomes" id="UP000823775"/>
    </source>
</evidence>
<accession>A0ABS8RMQ8</accession>
<gene>
    <name evidence="1" type="ORF">HAX54_031580</name>
</gene>
<dbReference type="EMBL" id="JACEIK010000040">
    <property type="protein sequence ID" value="MCD7447551.1"/>
    <property type="molecule type" value="Genomic_DNA"/>
</dbReference>